<proteinExistence type="inferred from homology"/>
<feature type="domain" description="Aminoglycoside phosphotransferase" evidence="6">
    <location>
        <begin position="35"/>
        <end position="80"/>
    </location>
</feature>
<dbReference type="GO" id="GO:0005524">
    <property type="term" value="F:ATP binding"/>
    <property type="evidence" value="ECO:0007669"/>
    <property type="project" value="UniProtKB-KW"/>
</dbReference>
<keyword evidence="8" id="KW-1185">Reference proteome</keyword>
<evidence type="ECO:0000256" key="1">
    <source>
        <dbReference type="ARBA" id="ARBA00010165"/>
    </source>
</evidence>
<dbReference type="InterPro" id="IPR011009">
    <property type="entry name" value="Kinase-like_dom_sf"/>
</dbReference>
<dbReference type="GO" id="GO:0016301">
    <property type="term" value="F:kinase activity"/>
    <property type="evidence" value="ECO:0007669"/>
    <property type="project" value="UniProtKB-KW"/>
</dbReference>
<dbReference type="InterPro" id="IPR002575">
    <property type="entry name" value="Aminoglycoside_PTrfase"/>
</dbReference>
<dbReference type="PANTHER" id="PTHR34273:SF2">
    <property type="entry name" value="METHYLTHIORIBOSE KINASE"/>
    <property type="match status" value="1"/>
</dbReference>
<dbReference type="EMBL" id="BRXZ01008652">
    <property type="protein sequence ID" value="GMI29158.1"/>
    <property type="molecule type" value="Genomic_DNA"/>
</dbReference>
<sequence>AEGGEPAKVLNQDEDFMAGVDEVKKMYMEGDGKGGNLALCHGDLHPGSVMCDNGEGTVKIIDPEFAVYGPPGLDLGSLLSGVVLAGQHHKCLGDTEGASGCEGFAREFLKSYKEHAAGLGGDIVEGIIKDAMGFCACEVGRTALGFAGGRVWLQFEDEDLKGKGLKATVQVARELMMGRGGGEETLMRVAF</sequence>
<dbReference type="Gene3D" id="3.90.1200.10">
    <property type="match status" value="1"/>
</dbReference>
<evidence type="ECO:0000256" key="2">
    <source>
        <dbReference type="ARBA" id="ARBA00022679"/>
    </source>
</evidence>
<dbReference type="PANTHER" id="PTHR34273">
    <property type="entry name" value="METHYLTHIORIBOSE KINASE"/>
    <property type="match status" value="1"/>
</dbReference>
<dbReference type="OrthoDB" id="2461at2759"/>
<protein>
    <recommendedName>
        <fullName evidence="6">Aminoglycoside phosphotransferase domain-containing protein</fullName>
    </recommendedName>
</protein>
<keyword evidence="2" id="KW-0808">Transferase</keyword>
<accession>A0A9W7G1L9</accession>
<dbReference type="SUPFAM" id="SSF56112">
    <property type="entry name" value="Protein kinase-like (PK-like)"/>
    <property type="match status" value="1"/>
</dbReference>
<evidence type="ECO:0000313" key="7">
    <source>
        <dbReference type="EMBL" id="GMI29158.1"/>
    </source>
</evidence>
<keyword evidence="5" id="KW-0067">ATP-binding</keyword>
<feature type="non-terminal residue" evidence="7">
    <location>
        <position position="1"/>
    </location>
</feature>
<evidence type="ECO:0000256" key="3">
    <source>
        <dbReference type="ARBA" id="ARBA00022741"/>
    </source>
</evidence>
<keyword evidence="4" id="KW-0418">Kinase</keyword>
<keyword evidence="3" id="KW-0547">Nucleotide-binding</keyword>
<gene>
    <name evidence="7" type="ORF">TrRE_jg7800</name>
</gene>
<dbReference type="Proteomes" id="UP001165082">
    <property type="component" value="Unassembled WGS sequence"/>
</dbReference>
<evidence type="ECO:0000256" key="4">
    <source>
        <dbReference type="ARBA" id="ARBA00022777"/>
    </source>
</evidence>
<organism evidence="7 8">
    <name type="scientific">Triparma retinervis</name>
    <dbReference type="NCBI Taxonomy" id="2557542"/>
    <lineage>
        <taxon>Eukaryota</taxon>
        <taxon>Sar</taxon>
        <taxon>Stramenopiles</taxon>
        <taxon>Ochrophyta</taxon>
        <taxon>Bolidophyceae</taxon>
        <taxon>Parmales</taxon>
        <taxon>Triparmaceae</taxon>
        <taxon>Triparma</taxon>
    </lineage>
</organism>
<reference evidence="7" key="1">
    <citation type="submission" date="2022-07" db="EMBL/GenBank/DDBJ databases">
        <title>Genome analysis of Parmales, a sister group of diatoms, reveals the evolutionary specialization of diatoms from phago-mixotrophs to photoautotrophs.</title>
        <authorList>
            <person name="Ban H."/>
            <person name="Sato S."/>
            <person name="Yoshikawa S."/>
            <person name="Kazumasa Y."/>
            <person name="Nakamura Y."/>
            <person name="Ichinomiya M."/>
            <person name="Saitoh K."/>
            <person name="Sato N."/>
            <person name="Blanc-Mathieu R."/>
            <person name="Endo H."/>
            <person name="Kuwata A."/>
            <person name="Ogata H."/>
        </authorList>
    </citation>
    <scope>NUCLEOTIDE SEQUENCE</scope>
</reference>
<dbReference type="AlphaFoldDB" id="A0A9W7G1L9"/>
<evidence type="ECO:0000256" key="5">
    <source>
        <dbReference type="ARBA" id="ARBA00022840"/>
    </source>
</evidence>
<comment type="similarity">
    <text evidence="1">Belongs to the methylthioribose kinase family.</text>
</comment>
<comment type="caution">
    <text evidence="7">The sequence shown here is derived from an EMBL/GenBank/DDBJ whole genome shotgun (WGS) entry which is preliminary data.</text>
</comment>
<evidence type="ECO:0000313" key="8">
    <source>
        <dbReference type="Proteomes" id="UP001165082"/>
    </source>
</evidence>
<name>A0A9W7G1L9_9STRA</name>
<evidence type="ECO:0000259" key="6">
    <source>
        <dbReference type="Pfam" id="PF01636"/>
    </source>
</evidence>
<dbReference type="Pfam" id="PF01636">
    <property type="entry name" value="APH"/>
    <property type="match status" value="1"/>
</dbReference>